<sequence length="97" mass="10088">MGESAETPLAVVRATRPRGRALLPLLPLIAVVFVISGGAATLIGVLLSLAVTGTLRPWVWALSGALTAVVAGVLLDRGTTAATRRFPQLTEWFRPGG</sequence>
<evidence type="ECO:0000313" key="3">
    <source>
        <dbReference type="Proteomes" id="UP000179642"/>
    </source>
</evidence>
<dbReference type="Proteomes" id="UP000179642">
    <property type="component" value="Unassembled WGS sequence"/>
</dbReference>
<name>A0A1S2QBI8_9ACTN</name>
<keyword evidence="1" id="KW-0472">Membrane</keyword>
<feature type="transmembrane region" description="Helical" evidence="1">
    <location>
        <begin position="21"/>
        <end position="51"/>
    </location>
</feature>
<dbReference type="AlphaFoldDB" id="A0A1S2QBI8"/>
<protein>
    <submittedName>
        <fullName evidence="2">Uncharacterized protein</fullName>
    </submittedName>
</protein>
<dbReference type="EMBL" id="MLYO01000035">
    <property type="protein sequence ID" value="OIK03424.1"/>
    <property type="molecule type" value="Genomic_DNA"/>
</dbReference>
<keyword evidence="3" id="KW-1185">Reference proteome</keyword>
<keyword evidence="1" id="KW-0812">Transmembrane</keyword>
<organism evidence="2 3">
    <name type="scientific">Streptomyces monashensis</name>
    <dbReference type="NCBI Taxonomy" id="1678012"/>
    <lineage>
        <taxon>Bacteria</taxon>
        <taxon>Bacillati</taxon>
        <taxon>Actinomycetota</taxon>
        <taxon>Actinomycetes</taxon>
        <taxon>Kitasatosporales</taxon>
        <taxon>Streptomycetaceae</taxon>
        <taxon>Streptomyces</taxon>
    </lineage>
</organism>
<proteinExistence type="predicted"/>
<evidence type="ECO:0000313" key="2">
    <source>
        <dbReference type="EMBL" id="OIK03424.1"/>
    </source>
</evidence>
<feature type="transmembrane region" description="Helical" evidence="1">
    <location>
        <begin position="57"/>
        <end position="75"/>
    </location>
</feature>
<evidence type="ECO:0000256" key="1">
    <source>
        <dbReference type="SAM" id="Phobius"/>
    </source>
</evidence>
<dbReference type="OrthoDB" id="4240187at2"/>
<reference evidence="2 3" key="1">
    <citation type="submission" date="2016-10" db="EMBL/GenBank/DDBJ databases">
        <title>Genome sequence of Streptomyces sp. MUSC 1.</title>
        <authorList>
            <person name="Lee L.-H."/>
            <person name="Ser H.-L."/>
            <person name="Law J.W.-F."/>
        </authorList>
    </citation>
    <scope>NUCLEOTIDE SEQUENCE [LARGE SCALE GENOMIC DNA]</scope>
    <source>
        <strain evidence="2 3">MUSC 1</strain>
    </source>
</reference>
<keyword evidence="1" id="KW-1133">Transmembrane helix</keyword>
<accession>A0A1S2QBI8</accession>
<dbReference type="RefSeq" id="WP_071382497.1">
    <property type="nucleotide sequence ID" value="NZ_MLYO01000035.1"/>
</dbReference>
<gene>
    <name evidence="2" type="ORF">BIV23_21225</name>
</gene>
<comment type="caution">
    <text evidence="2">The sequence shown here is derived from an EMBL/GenBank/DDBJ whole genome shotgun (WGS) entry which is preliminary data.</text>
</comment>